<dbReference type="PANTHER" id="PTHR12236:SF79">
    <property type="entry name" value="CUTICULAR PROTEIN 50CB-RELATED"/>
    <property type="match status" value="1"/>
</dbReference>
<dbReference type="InterPro" id="IPR000618">
    <property type="entry name" value="Insect_cuticle"/>
</dbReference>
<dbReference type="Proteomes" id="UP001292094">
    <property type="component" value="Unassembled WGS sequence"/>
</dbReference>
<evidence type="ECO:0000313" key="6">
    <source>
        <dbReference type="Proteomes" id="UP001292094"/>
    </source>
</evidence>
<accession>A0AAE1NUF1</accession>
<proteinExistence type="predicted"/>
<dbReference type="GO" id="GO:0042302">
    <property type="term" value="F:structural constituent of cuticle"/>
    <property type="evidence" value="ECO:0007669"/>
    <property type="project" value="UniProtKB-UniRule"/>
</dbReference>
<dbReference type="EMBL" id="JAWZYT010004095">
    <property type="protein sequence ID" value="KAK4295357.1"/>
    <property type="molecule type" value="Genomic_DNA"/>
</dbReference>
<keyword evidence="1 2" id="KW-0193">Cuticle</keyword>
<dbReference type="PANTHER" id="PTHR12236">
    <property type="entry name" value="STRUCTURAL CONTITUENT OF CUTICLE"/>
    <property type="match status" value="1"/>
</dbReference>
<evidence type="ECO:0000313" key="5">
    <source>
        <dbReference type="EMBL" id="KAK4295357.1"/>
    </source>
</evidence>
<feature type="chain" id="PRO_5042146699" evidence="4">
    <location>
        <begin position="18"/>
        <end position="154"/>
    </location>
</feature>
<feature type="signal peptide" evidence="4">
    <location>
        <begin position="1"/>
        <end position="17"/>
    </location>
</feature>
<keyword evidence="6" id="KW-1185">Reference proteome</keyword>
<sequence>MKTAVIVAACMAAVAVAAPQTGNYGYQPPTSNQYYETPAQYQFQWDVNDQYSGNYYGHSENRDGANTKGSYYVRLPDSRLMKVDYYVDEYGYHPTITFEGEAQYPNQQYQQPQQTYQQPQQSYEQPRQTYQQPQQSYEQPRQTYQQPQQYFNRK</sequence>
<reference evidence="5" key="1">
    <citation type="submission" date="2023-11" db="EMBL/GenBank/DDBJ databases">
        <title>Genome assemblies of two species of porcelain crab, Petrolisthes cinctipes and Petrolisthes manimaculis (Anomura: Porcellanidae).</title>
        <authorList>
            <person name="Angst P."/>
        </authorList>
    </citation>
    <scope>NUCLEOTIDE SEQUENCE</scope>
    <source>
        <strain evidence="5">PB745_02</strain>
        <tissue evidence="5">Gill</tissue>
    </source>
</reference>
<dbReference type="InterPro" id="IPR051217">
    <property type="entry name" value="Insect_Cuticle_Struc_Prot"/>
</dbReference>
<evidence type="ECO:0000256" key="3">
    <source>
        <dbReference type="SAM" id="MobiDB-lite"/>
    </source>
</evidence>
<dbReference type="AlphaFoldDB" id="A0AAE1NUF1"/>
<dbReference type="Pfam" id="PF00379">
    <property type="entry name" value="Chitin_bind_4"/>
    <property type="match status" value="1"/>
</dbReference>
<evidence type="ECO:0000256" key="4">
    <source>
        <dbReference type="SAM" id="SignalP"/>
    </source>
</evidence>
<evidence type="ECO:0000256" key="2">
    <source>
        <dbReference type="PROSITE-ProRule" id="PRU00497"/>
    </source>
</evidence>
<protein>
    <submittedName>
        <fullName evidence="5">Uncharacterized protein</fullName>
    </submittedName>
</protein>
<feature type="region of interest" description="Disordered" evidence="3">
    <location>
        <begin position="101"/>
        <end position="154"/>
    </location>
</feature>
<name>A0AAE1NUF1_9EUCA</name>
<evidence type="ECO:0000256" key="1">
    <source>
        <dbReference type="ARBA" id="ARBA00022460"/>
    </source>
</evidence>
<dbReference type="PROSITE" id="PS51155">
    <property type="entry name" value="CHIT_BIND_RR_2"/>
    <property type="match status" value="1"/>
</dbReference>
<dbReference type="GO" id="GO:0031012">
    <property type="term" value="C:extracellular matrix"/>
    <property type="evidence" value="ECO:0007669"/>
    <property type="project" value="TreeGrafter"/>
</dbReference>
<comment type="caution">
    <text evidence="5">The sequence shown here is derived from an EMBL/GenBank/DDBJ whole genome shotgun (WGS) entry which is preliminary data.</text>
</comment>
<keyword evidence="4" id="KW-0732">Signal</keyword>
<feature type="compositionally biased region" description="Low complexity" evidence="3">
    <location>
        <begin position="103"/>
        <end position="154"/>
    </location>
</feature>
<organism evidence="5 6">
    <name type="scientific">Petrolisthes manimaculis</name>
    <dbReference type="NCBI Taxonomy" id="1843537"/>
    <lineage>
        <taxon>Eukaryota</taxon>
        <taxon>Metazoa</taxon>
        <taxon>Ecdysozoa</taxon>
        <taxon>Arthropoda</taxon>
        <taxon>Crustacea</taxon>
        <taxon>Multicrustacea</taxon>
        <taxon>Malacostraca</taxon>
        <taxon>Eumalacostraca</taxon>
        <taxon>Eucarida</taxon>
        <taxon>Decapoda</taxon>
        <taxon>Pleocyemata</taxon>
        <taxon>Anomura</taxon>
        <taxon>Galatheoidea</taxon>
        <taxon>Porcellanidae</taxon>
        <taxon>Petrolisthes</taxon>
    </lineage>
</organism>
<dbReference type="GO" id="GO:0005615">
    <property type="term" value="C:extracellular space"/>
    <property type="evidence" value="ECO:0007669"/>
    <property type="project" value="TreeGrafter"/>
</dbReference>
<gene>
    <name evidence="5" type="ORF">Pmani_032074</name>
</gene>